<keyword evidence="4" id="KW-0472">Membrane</keyword>
<evidence type="ECO:0000313" key="5">
    <source>
        <dbReference type="EMBL" id="KAK9015591.1"/>
    </source>
</evidence>
<evidence type="ECO:0000256" key="4">
    <source>
        <dbReference type="SAM" id="Phobius"/>
    </source>
</evidence>
<gene>
    <name evidence="5" type="ORF">V6N11_006691</name>
</gene>
<evidence type="ECO:0000256" key="3">
    <source>
        <dbReference type="ARBA" id="ARBA00022963"/>
    </source>
</evidence>
<dbReference type="EMBL" id="JBBPBN010000021">
    <property type="protein sequence ID" value="KAK9015591.1"/>
    <property type="molecule type" value="Genomic_DNA"/>
</dbReference>
<keyword evidence="4" id="KW-1133">Transmembrane helix</keyword>
<dbReference type="SUPFAM" id="SSF52151">
    <property type="entry name" value="FabD/lysophospholipase-like"/>
    <property type="match status" value="2"/>
</dbReference>
<evidence type="ECO:0000256" key="2">
    <source>
        <dbReference type="ARBA" id="ARBA00022801"/>
    </source>
</evidence>
<dbReference type="Gene3D" id="3.40.1090.10">
    <property type="entry name" value="Cytosolic phospholipase A2 catalytic domain"/>
    <property type="match status" value="2"/>
</dbReference>
<keyword evidence="3" id="KW-0443">Lipid metabolism</keyword>
<comment type="caution">
    <text evidence="5">The sequence shown here is derived from an EMBL/GenBank/DDBJ whole genome shotgun (WGS) entry which is preliminary data.</text>
</comment>
<keyword evidence="4" id="KW-0812">Transmembrane</keyword>
<keyword evidence="3" id="KW-0442">Lipid degradation</keyword>
<dbReference type="Proteomes" id="UP001396334">
    <property type="component" value="Unassembled WGS sequence"/>
</dbReference>
<sequence>MKVVRKFKSSASTAAEPPVSLLVLLLSTLKTRSASKPVILMLGLLTFSTCIAGTGIGAFLAAMLSADDGTGHPIFTAREAVKFIAQNNSELFKVKKLAGVFRRRKRFSAIPGLFKPFSLKSIEGKTSCSAVDGGLVMNNSTAAAVTHVIHNKRDFPSVNQQRPPEKPVFLQVPVSLQGVRRSR</sequence>
<keyword evidence="2" id="KW-0378">Hydrolase</keyword>
<protein>
    <submittedName>
        <fullName evidence="5">Uncharacterized protein</fullName>
    </submittedName>
</protein>
<feature type="transmembrane region" description="Helical" evidence="4">
    <location>
        <begin position="44"/>
        <end position="64"/>
    </location>
</feature>
<dbReference type="PANTHER" id="PTHR32241">
    <property type="entry name" value="PATATIN-LIKE PROTEIN 6"/>
    <property type="match status" value="1"/>
</dbReference>
<reference evidence="5 6" key="1">
    <citation type="journal article" date="2024" name="G3 (Bethesda)">
        <title>Genome assembly of Hibiscus sabdariffa L. provides insights into metabolisms of medicinal natural products.</title>
        <authorList>
            <person name="Kim T."/>
        </authorList>
    </citation>
    <scope>NUCLEOTIDE SEQUENCE [LARGE SCALE GENOMIC DNA]</scope>
    <source>
        <strain evidence="5">TK-2024</strain>
        <tissue evidence="5">Old leaves</tissue>
    </source>
</reference>
<evidence type="ECO:0000256" key="1">
    <source>
        <dbReference type="ARBA" id="ARBA00010240"/>
    </source>
</evidence>
<proteinExistence type="inferred from homology"/>
<keyword evidence="6" id="KW-1185">Reference proteome</keyword>
<dbReference type="PANTHER" id="PTHR32241:SF13">
    <property type="entry name" value="INACTIVE PATATIN-LIKE PROTEIN 9-RELATED"/>
    <property type="match status" value="1"/>
</dbReference>
<organism evidence="5 6">
    <name type="scientific">Hibiscus sabdariffa</name>
    <name type="common">roselle</name>
    <dbReference type="NCBI Taxonomy" id="183260"/>
    <lineage>
        <taxon>Eukaryota</taxon>
        <taxon>Viridiplantae</taxon>
        <taxon>Streptophyta</taxon>
        <taxon>Embryophyta</taxon>
        <taxon>Tracheophyta</taxon>
        <taxon>Spermatophyta</taxon>
        <taxon>Magnoliopsida</taxon>
        <taxon>eudicotyledons</taxon>
        <taxon>Gunneridae</taxon>
        <taxon>Pentapetalae</taxon>
        <taxon>rosids</taxon>
        <taxon>malvids</taxon>
        <taxon>Malvales</taxon>
        <taxon>Malvaceae</taxon>
        <taxon>Malvoideae</taxon>
        <taxon>Hibiscus</taxon>
    </lineage>
</organism>
<evidence type="ECO:0000313" key="6">
    <source>
        <dbReference type="Proteomes" id="UP001396334"/>
    </source>
</evidence>
<dbReference type="InterPro" id="IPR016035">
    <property type="entry name" value="Acyl_Trfase/lysoPLipase"/>
</dbReference>
<comment type="similarity">
    <text evidence="1">Belongs to the patatin family.</text>
</comment>
<name>A0ABR2RRZ9_9ROSI</name>
<accession>A0ABR2RRZ9</accession>